<reference evidence="2 3" key="1">
    <citation type="submission" date="2019-06" db="EMBL/GenBank/DDBJ databases">
        <title>Sequencing the genomes of 1000 actinobacteria strains.</title>
        <authorList>
            <person name="Klenk H.-P."/>
        </authorList>
    </citation>
    <scope>NUCLEOTIDE SEQUENCE [LARGE SCALE GENOMIC DNA]</scope>
    <source>
        <strain evidence="2 3">DSM 45928</strain>
    </source>
</reference>
<dbReference type="Gene3D" id="3.40.50.150">
    <property type="entry name" value="Vaccinia Virus protein VP39"/>
    <property type="match status" value="1"/>
</dbReference>
<dbReference type="GO" id="GO:0032259">
    <property type="term" value="P:methylation"/>
    <property type="evidence" value="ECO:0007669"/>
    <property type="project" value="UniProtKB-KW"/>
</dbReference>
<dbReference type="InterPro" id="IPR013216">
    <property type="entry name" value="Methyltransf_11"/>
</dbReference>
<accession>A0A543AQJ7</accession>
<proteinExistence type="predicted"/>
<dbReference type="InParanoid" id="A0A543AQJ7"/>
<name>A0A543AQJ7_9ACTN</name>
<gene>
    <name evidence="2" type="ORF">FB566_0304</name>
</gene>
<evidence type="ECO:0000313" key="3">
    <source>
        <dbReference type="Proteomes" id="UP000317043"/>
    </source>
</evidence>
<evidence type="ECO:0000259" key="1">
    <source>
        <dbReference type="Pfam" id="PF08241"/>
    </source>
</evidence>
<dbReference type="GO" id="GO:0008757">
    <property type="term" value="F:S-adenosylmethionine-dependent methyltransferase activity"/>
    <property type="evidence" value="ECO:0007669"/>
    <property type="project" value="InterPro"/>
</dbReference>
<comment type="caution">
    <text evidence="2">The sequence shown here is derived from an EMBL/GenBank/DDBJ whole genome shotgun (WGS) entry which is preliminary data.</text>
</comment>
<keyword evidence="2" id="KW-0808">Transferase</keyword>
<dbReference type="PANTHER" id="PTHR43591">
    <property type="entry name" value="METHYLTRANSFERASE"/>
    <property type="match status" value="1"/>
</dbReference>
<organism evidence="2 3">
    <name type="scientific">Stackebrandtia endophytica</name>
    <dbReference type="NCBI Taxonomy" id="1496996"/>
    <lineage>
        <taxon>Bacteria</taxon>
        <taxon>Bacillati</taxon>
        <taxon>Actinomycetota</taxon>
        <taxon>Actinomycetes</taxon>
        <taxon>Glycomycetales</taxon>
        <taxon>Glycomycetaceae</taxon>
        <taxon>Stackebrandtia</taxon>
    </lineage>
</organism>
<keyword evidence="2" id="KW-0489">Methyltransferase</keyword>
<dbReference type="SUPFAM" id="SSF53335">
    <property type="entry name" value="S-adenosyl-L-methionine-dependent methyltransferases"/>
    <property type="match status" value="1"/>
</dbReference>
<keyword evidence="3" id="KW-1185">Reference proteome</keyword>
<dbReference type="Pfam" id="PF08241">
    <property type="entry name" value="Methyltransf_11"/>
    <property type="match status" value="1"/>
</dbReference>
<feature type="domain" description="Methyltransferase type 11" evidence="1">
    <location>
        <begin position="53"/>
        <end position="140"/>
    </location>
</feature>
<protein>
    <submittedName>
        <fullName evidence="2">Methyltransferase family protein</fullName>
    </submittedName>
</protein>
<dbReference type="InterPro" id="IPR029063">
    <property type="entry name" value="SAM-dependent_MTases_sf"/>
</dbReference>
<dbReference type="OrthoDB" id="9805171at2"/>
<dbReference type="AlphaFoldDB" id="A0A543AQJ7"/>
<dbReference type="Proteomes" id="UP000317043">
    <property type="component" value="Unassembled WGS sequence"/>
</dbReference>
<dbReference type="CDD" id="cd02440">
    <property type="entry name" value="AdoMet_MTases"/>
    <property type="match status" value="1"/>
</dbReference>
<dbReference type="EMBL" id="VFOW01000001">
    <property type="protein sequence ID" value="TQL74816.1"/>
    <property type="molecule type" value="Genomic_DNA"/>
</dbReference>
<dbReference type="PANTHER" id="PTHR43591:SF24">
    <property type="entry name" value="2-METHOXY-6-POLYPRENYL-1,4-BENZOQUINOL METHYLASE, MITOCHONDRIAL"/>
    <property type="match status" value="1"/>
</dbReference>
<evidence type="ECO:0000313" key="2">
    <source>
        <dbReference type="EMBL" id="TQL74816.1"/>
    </source>
</evidence>
<dbReference type="RefSeq" id="WP_142034202.1">
    <property type="nucleotide sequence ID" value="NZ_JBHTGS010000002.1"/>
</dbReference>
<sequence length="275" mass="29796">MSVIASTTRLNSNLRHDYSDQAGRYDQTRGASPSLVKPLLEHLAAAPGRTLWDVGGGTGNYAEAMKAAGWSATVVDVSPDMRSQAAAKGLDVLAGDACALPGADDSVDAVMMVSMLHQVEDWRQALREAARVLRPGGVLAVVGLTAEHLTDVTWAFDLFPSMRDFAASRRPSAEDLMSVLPGCEIHPLWFHDLSDASIAALCAVPESMLDERLRRQTSFFERMERDNPAELAAGLGRLRALLDQGRSPLDDRRTARERWGDVSLLTWRATAGALA</sequence>